<comment type="subcellular location">
    <subcellularLocation>
        <location evidence="1">Nucleus</location>
    </subcellularLocation>
</comment>
<evidence type="ECO:0000259" key="8">
    <source>
        <dbReference type="Pfam" id="PF12047"/>
    </source>
</evidence>
<dbReference type="InterPro" id="IPR050390">
    <property type="entry name" value="C5-Methyltransferase"/>
</dbReference>
<dbReference type="Gene3D" id="2.30.30.490">
    <property type="match status" value="1"/>
</dbReference>
<keyword evidence="10" id="KW-1185">Reference proteome</keyword>
<sequence length="779" mass="87990">MANRRPYVEILYKPNLRRRFKTPSPEPDFNSLDSSENERLMSPRKKQRVESTSNQTDPESEDIFPMSSCVQDEGISDLLPESEVETSVNILTHASTILYKLAKNEIPETEDITVPGETNTDADDLDPQVPVRTLSDFSIYDRHTKALVPITKLLEMETSGREFGASGLVGPWIETDDEDSQRDGSPFGDDASVSSEPEDEYRSPLRLNLNYIVDINVHHITETKDIDSKIYLETEQAWYILLSPSPAYAPFFSTFWTQSRICNLCLLHAVQSPRTTLLQFIAKLPSLDFEDDAVRTTFDILGRELSEDDFCDDTKAYVAHTLNVVCSQNQLDISRVPLVRELIGTRTYVFAPSIQLPAVPKAPHPQEHREIRRRQSGPSQTSNKSKSDKPKTFLTPIVNRIAEKLFEGSLEVAAAVRDESLEQKEACIRHHEHPFDPESVVWGRELERGVYSSVIIDGVVYSIGDYVMTQPPQEWLQSQTQASRTVNFYGNHYWFCQIRYFFDGIIVGMELFSGAGGLGLGMDLSAFVETKYAVEYSASAAKTYHDLKKFDWENPHVYLPSLPQDEIVKQMRLNNLSIPAFDAVASVNTLDFYALPGFPEGINYGQEPQNSFQQWIRLAMGQEDQVTGHYTPRFSSQIVEGTVTVPLVPSANHHDLPAVLLPQFAQKPTFKHVLYGRIDAHGFFKCQVTTLSPVLRNQYPLHPTQKRIITVREAARCQGFPDEYTFESTSNKTTTIVSDQLKQIGNAVAVPFALALGKELGKALVSDWEQTRRERSVSL</sequence>
<evidence type="ECO:0000313" key="10">
    <source>
        <dbReference type="Proteomes" id="UP000567179"/>
    </source>
</evidence>
<evidence type="ECO:0000256" key="6">
    <source>
        <dbReference type="ARBA" id="ARBA00023242"/>
    </source>
</evidence>
<dbReference type="EC" id="2.1.1.37" evidence="2"/>
<protein>
    <recommendedName>
        <fullName evidence="2">DNA (cytosine-5-)-methyltransferase</fullName>
        <ecNumber evidence="2">2.1.1.37</ecNumber>
    </recommendedName>
</protein>
<dbReference type="GO" id="GO:0003677">
    <property type="term" value="F:DNA binding"/>
    <property type="evidence" value="ECO:0007669"/>
    <property type="project" value="TreeGrafter"/>
</dbReference>
<dbReference type="Pfam" id="PF12047">
    <property type="entry name" value="DNMT1-RFD"/>
    <property type="match status" value="1"/>
</dbReference>
<evidence type="ECO:0000313" key="9">
    <source>
        <dbReference type="EMBL" id="KAF5330887.1"/>
    </source>
</evidence>
<evidence type="ECO:0000256" key="3">
    <source>
        <dbReference type="ARBA" id="ARBA00022603"/>
    </source>
</evidence>
<feature type="region of interest" description="Disordered" evidence="7">
    <location>
        <begin position="359"/>
        <end position="391"/>
    </location>
</feature>
<evidence type="ECO:0000256" key="7">
    <source>
        <dbReference type="SAM" id="MobiDB-lite"/>
    </source>
</evidence>
<name>A0A8H5BWK0_9AGAR</name>
<dbReference type="Pfam" id="PF00145">
    <property type="entry name" value="DNA_methylase"/>
    <property type="match status" value="1"/>
</dbReference>
<dbReference type="InterPro" id="IPR043151">
    <property type="entry name" value="BAH_sf"/>
</dbReference>
<dbReference type="Gene3D" id="3.90.120.10">
    <property type="entry name" value="DNA Methylase, subunit A, domain 2"/>
    <property type="match status" value="2"/>
</dbReference>
<dbReference type="GO" id="GO:0044027">
    <property type="term" value="P:negative regulation of gene expression via chromosomal CpG island methylation"/>
    <property type="evidence" value="ECO:0007669"/>
    <property type="project" value="TreeGrafter"/>
</dbReference>
<dbReference type="InterPro" id="IPR001525">
    <property type="entry name" value="C5_MeTfrase"/>
</dbReference>
<evidence type="ECO:0000256" key="5">
    <source>
        <dbReference type="ARBA" id="ARBA00022691"/>
    </source>
</evidence>
<keyword evidence="3" id="KW-0489">Methyltransferase</keyword>
<feature type="region of interest" description="Disordered" evidence="7">
    <location>
        <begin position="17"/>
        <end position="64"/>
    </location>
</feature>
<dbReference type="PANTHER" id="PTHR10629">
    <property type="entry name" value="CYTOSINE-SPECIFIC METHYLTRANSFERASE"/>
    <property type="match status" value="1"/>
</dbReference>
<dbReference type="Proteomes" id="UP000567179">
    <property type="component" value="Unassembled WGS sequence"/>
</dbReference>
<dbReference type="GO" id="GO:0005634">
    <property type="term" value="C:nucleus"/>
    <property type="evidence" value="ECO:0007669"/>
    <property type="project" value="UniProtKB-SubCell"/>
</dbReference>
<dbReference type="GO" id="GO:0003886">
    <property type="term" value="F:DNA (cytosine-5-)-methyltransferase activity"/>
    <property type="evidence" value="ECO:0007669"/>
    <property type="project" value="UniProtKB-EC"/>
</dbReference>
<reference evidence="9 10" key="1">
    <citation type="journal article" date="2020" name="ISME J.">
        <title>Uncovering the hidden diversity of litter-decomposition mechanisms in mushroom-forming fungi.</title>
        <authorList>
            <person name="Floudas D."/>
            <person name="Bentzer J."/>
            <person name="Ahren D."/>
            <person name="Johansson T."/>
            <person name="Persson P."/>
            <person name="Tunlid A."/>
        </authorList>
    </citation>
    <scope>NUCLEOTIDE SEQUENCE [LARGE SCALE GENOMIC DNA]</scope>
    <source>
        <strain evidence="9 10">CBS 101986</strain>
    </source>
</reference>
<organism evidence="9 10">
    <name type="scientific">Psilocybe cf. subviscida</name>
    <dbReference type="NCBI Taxonomy" id="2480587"/>
    <lineage>
        <taxon>Eukaryota</taxon>
        <taxon>Fungi</taxon>
        <taxon>Dikarya</taxon>
        <taxon>Basidiomycota</taxon>
        <taxon>Agaricomycotina</taxon>
        <taxon>Agaricomycetes</taxon>
        <taxon>Agaricomycetidae</taxon>
        <taxon>Agaricales</taxon>
        <taxon>Agaricineae</taxon>
        <taxon>Strophariaceae</taxon>
        <taxon>Psilocybe</taxon>
    </lineage>
</organism>
<proteinExistence type="predicted"/>
<keyword evidence="5" id="KW-0949">S-adenosyl-L-methionine</keyword>
<dbReference type="Gene3D" id="3.40.50.150">
    <property type="entry name" value="Vaccinia Virus protein VP39"/>
    <property type="match status" value="2"/>
</dbReference>
<keyword evidence="4" id="KW-0808">Transferase</keyword>
<evidence type="ECO:0000256" key="2">
    <source>
        <dbReference type="ARBA" id="ARBA00011975"/>
    </source>
</evidence>
<evidence type="ECO:0000256" key="1">
    <source>
        <dbReference type="ARBA" id="ARBA00004123"/>
    </source>
</evidence>
<dbReference type="InterPro" id="IPR022702">
    <property type="entry name" value="Cytosine_MeTrfase1_RFD"/>
</dbReference>
<comment type="caution">
    <text evidence="9">The sequence shown here is derived from an EMBL/GenBank/DDBJ whole genome shotgun (WGS) entry which is preliminary data.</text>
</comment>
<dbReference type="PANTHER" id="PTHR10629:SF52">
    <property type="entry name" value="DNA (CYTOSINE-5)-METHYLTRANSFERASE 1"/>
    <property type="match status" value="1"/>
</dbReference>
<dbReference type="GO" id="GO:0032259">
    <property type="term" value="P:methylation"/>
    <property type="evidence" value="ECO:0007669"/>
    <property type="project" value="UniProtKB-KW"/>
</dbReference>
<feature type="domain" description="RFTS" evidence="8">
    <location>
        <begin position="129"/>
        <end position="273"/>
    </location>
</feature>
<dbReference type="SUPFAM" id="SSF53335">
    <property type="entry name" value="S-adenosyl-L-methionine-dependent methyltransferases"/>
    <property type="match status" value="1"/>
</dbReference>
<dbReference type="InterPro" id="IPR029063">
    <property type="entry name" value="SAM-dependent_MTases_sf"/>
</dbReference>
<gene>
    <name evidence="9" type="ORF">D9619_005458</name>
</gene>
<feature type="region of interest" description="Disordered" evidence="7">
    <location>
        <begin position="165"/>
        <end position="200"/>
    </location>
</feature>
<keyword evidence="6" id="KW-0539">Nucleus</keyword>
<dbReference type="EMBL" id="JAACJJ010000001">
    <property type="protein sequence ID" value="KAF5330887.1"/>
    <property type="molecule type" value="Genomic_DNA"/>
</dbReference>
<evidence type="ECO:0000256" key="4">
    <source>
        <dbReference type="ARBA" id="ARBA00022679"/>
    </source>
</evidence>
<dbReference type="AlphaFoldDB" id="A0A8H5BWK0"/>
<accession>A0A8H5BWK0</accession>
<dbReference type="OrthoDB" id="5376140at2759"/>